<organism evidence="2">
    <name type="scientific">uncultured crenarchaeote 29d5</name>
    <dbReference type="NCBI Taxonomy" id="684057"/>
    <lineage>
        <taxon>Archaea</taxon>
        <taxon>Thermoproteota</taxon>
        <taxon>environmental samples</taxon>
    </lineage>
</organism>
<name>D4N6W5_9CREN</name>
<dbReference type="Pfam" id="PF07812">
    <property type="entry name" value="TfuA"/>
    <property type="match status" value="1"/>
</dbReference>
<dbReference type="InterPro" id="IPR012924">
    <property type="entry name" value="TfuA_core"/>
</dbReference>
<feature type="domain" description="TfuA-like core" evidence="1">
    <location>
        <begin position="51"/>
        <end position="168"/>
    </location>
</feature>
<gene>
    <name evidence="2" type="ORF">29d5orf03</name>
</gene>
<sequence length="219" mass="25013">MNKPIVYLGPTLRREEAVKILDADYRDPAKKGDFLMLSQDSDEKKYVGFIDGVFLHDYPPPPIEVYHLAARKNIELIGASSLGALRAVELEKFGMKGIGKIFQLFKNGVINADDEVAVTFVRGSNILQSEAMIDIRFNLFLAYKKGIITNETKKGCAKIAKSIYFPFRNYDDLINLTQQKFPSIHDELENFRRYILKNRDSLKARDAVKLLKYLKTVSE</sequence>
<reference evidence="2" key="1">
    <citation type="journal article" date="2010" name="Environ. Microbiol.">
        <title>Homologues of nitrite reductases in ammonia-oxidizing archaea: diversity and genomic context.</title>
        <authorList>
            <person name="Bartossek R."/>
            <person name="Nicol G.W."/>
            <person name="Lanzen A."/>
            <person name="Klenk H.P."/>
            <person name="Schleper C."/>
        </authorList>
    </citation>
    <scope>NUCLEOTIDE SEQUENCE</scope>
</reference>
<protein>
    <submittedName>
        <fullName evidence="2">TfuA domain-containing protein</fullName>
    </submittedName>
</protein>
<dbReference type="AlphaFoldDB" id="D4N6W5"/>
<dbReference type="EMBL" id="GU059106">
    <property type="protein sequence ID" value="ACY24451.1"/>
    <property type="molecule type" value="Genomic_DNA"/>
</dbReference>
<proteinExistence type="predicted"/>
<evidence type="ECO:0000313" key="2">
    <source>
        <dbReference type="EMBL" id="ACY24451.1"/>
    </source>
</evidence>
<accession>D4N6W5</accession>
<evidence type="ECO:0000259" key="1">
    <source>
        <dbReference type="Pfam" id="PF07812"/>
    </source>
</evidence>